<name>A0ABV2FI32_9STRE</name>
<proteinExistence type="predicted"/>
<sequence>MSYWRSKIRFTAIRKDVEPSTELGVGRQYVAGRNVEPGTYKLSSNVSLNKEYVEWRIEIVNLVTEDRRSQTLSGSNADVAIKLEEGEIISTDFSNHYEFEKPTGETRLILTSVN</sequence>
<dbReference type="EMBL" id="JBEPLO010000013">
    <property type="protein sequence ID" value="MET3558225.1"/>
    <property type="molecule type" value="Genomic_DNA"/>
</dbReference>
<comment type="caution">
    <text evidence="1">The sequence shown here is derived from an EMBL/GenBank/DDBJ whole genome shotgun (WGS) entry which is preliminary data.</text>
</comment>
<evidence type="ECO:0000313" key="1">
    <source>
        <dbReference type="EMBL" id="MET3558225.1"/>
    </source>
</evidence>
<accession>A0ABV2FI32</accession>
<keyword evidence="2" id="KW-1185">Reference proteome</keyword>
<evidence type="ECO:0000313" key="2">
    <source>
        <dbReference type="Proteomes" id="UP001549122"/>
    </source>
</evidence>
<organism evidence="1 2">
    <name type="scientific">Streptococcus rupicaprae</name>
    <dbReference type="NCBI Taxonomy" id="759619"/>
    <lineage>
        <taxon>Bacteria</taxon>
        <taxon>Bacillati</taxon>
        <taxon>Bacillota</taxon>
        <taxon>Bacilli</taxon>
        <taxon>Lactobacillales</taxon>
        <taxon>Streptococcaceae</taxon>
        <taxon>Streptococcus</taxon>
    </lineage>
</organism>
<gene>
    <name evidence="1" type="ORF">ABID29_001345</name>
</gene>
<reference evidence="1 2" key="1">
    <citation type="submission" date="2024-06" db="EMBL/GenBank/DDBJ databases">
        <title>Genomic Encyclopedia of Type Strains, Phase IV (KMG-IV): sequencing the most valuable type-strain genomes for metagenomic binning, comparative biology and taxonomic classification.</title>
        <authorList>
            <person name="Goeker M."/>
        </authorList>
    </citation>
    <scope>NUCLEOTIDE SEQUENCE [LARGE SCALE GENOMIC DNA]</scope>
    <source>
        <strain evidence="1 2">DSM 28303</strain>
    </source>
</reference>
<protein>
    <submittedName>
        <fullName evidence="1">Uncharacterized protein</fullName>
    </submittedName>
</protein>
<dbReference type="Proteomes" id="UP001549122">
    <property type="component" value="Unassembled WGS sequence"/>
</dbReference>